<keyword evidence="2" id="KW-1185">Reference proteome</keyword>
<accession>Q2UI64</accession>
<protein>
    <submittedName>
        <fullName evidence="1">DNA, SC023</fullName>
    </submittedName>
</protein>
<dbReference type="EMBL" id="BA000051">
    <property type="protein sequence ID" value="BAE58751.1"/>
    <property type="molecule type" value="Genomic_DNA"/>
</dbReference>
<dbReference type="GeneID" id="5992755"/>
<name>Q2UI64_ASPOR</name>
<dbReference type="EMBL" id="AP007157">
    <property type="protein sequence ID" value="BAE58751.1"/>
    <property type="molecule type" value="Genomic_DNA"/>
</dbReference>
<evidence type="ECO:0000313" key="2">
    <source>
        <dbReference type="Proteomes" id="UP000006564"/>
    </source>
</evidence>
<organism evidence="1 2">
    <name type="scientific">Aspergillus oryzae (strain ATCC 42149 / RIB 40)</name>
    <name type="common">Yellow koji mold</name>
    <dbReference type="NCBI Taxonomy" id="510516"/>
    <lineage>
        <taxon>Eukaryota</taxon>
        <taxon>Fungi</taxon>
        <taxon>Dikarya</taxon>
        <taxon>Ascomycota</taxon>
        <taxon>Pezizomycotina</taxon>
        <taxon>Eurotiomycetes</taxon>
        <taxon>Eurotiomycetidae</taxon>
        <taxon>Eurotiales</taxon>
        <taxon>Aspergillaceae</taxon>
        <taxon>Aspergillus</taxon>
        <taxon>Aspergillus subgen. Circumdati</taxon>
    </lineage>
</organism>
<sequence length="132" mass="14324">MFRLLYTPHDDLNPVVGNSIWIDCDPCLSSVGHAPKCLPFHPGQLLQAQLLRFVSKSSFSPITMLTSDVKVAALGFVPVAVHFDLFDTLAKIEGPASGEDVLVAYRSSKGDKAEDNVPCVSHIFSTLKSSHL</sequence>
<gene>
    <name evidence="1" type="ORF">AO090023000177</name>
</gene>
<reference evidence="1 2" key="1">
    <citation type="journal article" date="2005" name="Nature">
        <title>Genome sequencing and analysis of Aspergillus oryzae.</title>
        <authorList>
            <person name="Machida M."/>
            <person name="Asai K."/>
            <person name="Sano M."/>
            <person name="Tanaka T."/>
            <person name="Kumagai T."/>
            <person name="Terai G."/>
            <person name="Kusumoto K."/>
            <person name="Arima T."/>
            <person name="Akita O."/>
            <person name="Kashiwagi Y."/>
            <person name="Abe K."/>
            <person name="Gomi K."/>
            <person name="Horiuchi H."/>
            <person name="Kitamoto K."/>
            <person name="Kobayashi T."/>
            <person name="Takeuchi M."/>
            <person name="Denning D.W."/>
            <person name="Galagan J.E."/>
            <person name="Nierman W.C."/>
            <person name="Yu J."/>
            <person name="Archer D.B."/>
            <person name="Bennett J.W."/>
            <person name="Bhatnagar D."/>
            <person name="Cleveland T.E."/>
            <person name="Fedorova N.D."/>
            <person name="Gotoh O."/>
            <person name="Horikawa H."/>
            <person name="Hosoyama A."/>
            <person name="Ichinomiya M."/>
            <person name="Igarashi R."/>
            <person name="Iwashita K."/>
            <person name="Juvvadi P.R."/>
            <person name="Kato M."/>
            <person name="Kato Y."/>
            <person name="Kin T."/>
            <person name="Kokubun A."/>
            <person name="Maeda H."/>
            <person name="Maeyama N."/>
            <person name="Maruyama J."/>
            <person name="Nagasaki H."/>
            <person name="Nakajima T."/>
            <person name="Oda K."/>
            <person name="Okada K."/>
            <person name="Paulsen I."/>
            <person name="Sakamoto K."/>
            <person name="Sawano T."/>
            <person name="Takahashi M."/>
            <person name="Takase K."/>
            <person name="Terabayashi Y."/>
            <person name="Wortman J."/>
            <person name="Yamada O."/>
            <person name="Yamagata Y."/>
            <person name="Anazawa H."/>
            <person name="Hata Y."/>
            <person name="Koide Y."/>
            <person name="Komori T."/>
            <person name="Koyama Y."/>
            <person name="Minetoki T."/>
            <person name="Suharnan S."/>
            <person name="Tanaka A."/>
            <person name="Isono K."/>
            <person name="Kuhara S."/>
            <person name="Ogasawara N."/>
            <person name="Kikuchi H."/>
        </authorList>
    </citation>
    <scope>NUCLEOTIDE SEQUENCE [LARGE SCALE GENOMIC DNA]</scope>
    <source>
        <strain evidence="2">ATCC 42149 / RIB 40</strain>
    </source>
</reference>
<dbReference type="HOGENOM" id="CLU_1916602_0_0_1"/>
<proteinExistence type="predicted"/>
<dbReference type="Proteomes" id="UP000006564">
    <property type="component" value="Chromosome 3"/>
</dbReference>
<evidence type="ECO:0000313" key="1">
    <source>
        <dbReference type="EMBL" id="BAE58751.1"/>
    </source>
</evidence>
<dbReference type="RefSeq" id="XP_023090481.1">
    <property type="nucleotide sequence ID" value="XM_023235463.1"/>
</dbReference>
<dbReference type="AlphaFoldDB" id="Q2UI64"/>
<dbReference type="KEGG" id="aor:AO090023000177"/>
<dbReference type="VEuPathDB" id="FungiDB:AO090023000177"/>
<dbReference type="OMA" id="PCVSHIF"/>